<protein>
    <submittedName>
        <fullName evidence="1">Uncharacterized protein</fullName>
    </submittedName>
</protein>
<keyword evidence="2" id="KW-1185">Reference proteome</keyword>
<accession>A0A2T3J0F7</accession>
<dbReference type="RefSeq" id="WP_107347888.1">
    <property type="nucleotide sequence ID" value="NZ_PYMH01000002.1"/>
</dbReference>
<gene>
    <name evidence="1" type="ORF">C9I99_05535</name>
</gene>
<dbReference type="AlphaFoldDB" id="A0A2T3J0F7"/>
<dbReference type="EMBL" id="PYMH01000002">
    <property type="protein sequence ID" value="PSU34572.1"/>
    <property type="molecule type" value="Genomic_DNA"/>
</dbReference>
<proteinExistence type="predicted"/>
<name>A0A2T3J0F7_9GAMM</name>
<evidence type="ECO:0000313" key="2">
    <source>
        <dbReference type="Proteomes" id="UP000241222"/>
    </source>
</evidence>
<organism evidence="1 2">
    <name type="scientific">Photobacterium lutimaris</name>
    <dbReference type="NCBI Taxonomy" id="388278"/>
    <lineage>
        <taxon>Bacteria</taxon>
        <taxon>Pseudomonadati</taxon>
        <taxon>Pseudomonadota</taxon>
        <taxon>Gammaproteobacteria</taxon>
        <taxon>Vibrionales</taxon>
        <taxon>Vibrionaceae</taxon>
        <taxon>Photobacterium</taxon>
    </lineage>
</organism>
<dbReference type="OrthoDB" id="6198235at2"/>
<dbReference type="Proteomes" id="UP000241222">
    <property type="component" value="Unassembled WGS sequence"/>
</dbReference>
<comment type="caution">
    <text evidence="1">The sequence shown here is derived from an EMBL/GenBank/DDBJ whole genome shotgun (WGS) entry which is preliminary data.</text>
</comment>
<reference evidence="1 2" key="1">
    <citation type="submission" date="2018-03" db="EMBL/GenBank/DDBJ databases">
        <title>Whole genome sequencing of Histamine producing bacteria.</title>
        <authorList>
            <person name="Butler K."/>
        </authorList>
    </citation>
    <scope>NUCLEOTIDE SEQUENCE [LARGE SCALE GENOMIC DNA]</scope>
    <source>
        <strain evidence="1 2">JCM 13586</strain>
    </source>
</reference>
<evidence type="ECO:0000313" key="1">
    <source>
        <dbReference type="EMBL" id="PSU34572.1"/>
    </source>
</evidence>
<sequence length="138" mass="15405">MSKQLELKVKILKYIEMSYKQDRRLTTKIISGGKNFKLSVDNNGKIQLSGQVGVLKFDGLKKIESMGIQLKTVSVTFKTTDDGALSYSGNVSFYGAVTFGVTGEVNLIELIKQCEWGLCKYRFDPEKIDKALMESGAY</sequence>